<keyword evidence="2" id="KW-1185">Reference proteome</keyword>
<name>A0A3P7E8N0_WUCBA</name>
<accession>A0A3P7E8N0</accession>
<gene>
    <name evidence="1" type="ORF">WBA_LOCUS5685</name>
</gene>
<dbReference type="InParanoid" id="A0A3P7E8N0"/>
<dbReference type="AlphaFoldDB" id="A0A3P7E8N0"/>
<protein>
    <submittedName>
        <fullName evidence="1">Uncharacterized protein</fullName>
    </submittedName>
</protein>
<proteinExistence type="predicted"/>
<feature type="non-terminal residue" evidence="1">
    <location>
        <position position="168"/>
    </location>
</feature>
<reference evidence="1 2" key="1">
    <citation type="submission" date="2018-11" db="EMBL/GenBank/DDBJ databases">
        <authorList>
            <consortium name="Pathogen Informatics"/>
        </authorList>
    </citation>
    <scope>NUCLEOTIDE SEQUENCE [LARGE SCALE GENOMIC DNA]</scope>
</reference>
<sequence>MYSVNRIVSMVKKFNTDRCRLRYSSAIGDSDSPCSPNIRHFNLGKGARMLIVSYVDDGICLQVGSLKPDRSLLKSQTKVTNLREGQLSFQTLADRARLALQSCSFMRRILLTNDLEISLPSSKLATSDVKDRNSSSSVHATIHLKKLLRRLKEYAQFHKTLRREKGGS</sequence>
<dbReference type="EMBL" id="UYWW01002927">
    <property type="protein sequence ID" value="VDM12299.1"/>
    <property type="molecule type" value="Genomic_DNA"/>
</dbReference>
<organism evidence="1 2">
    <name type="scientific">Wuchereria bancrofti</name>
    <dbReference type="NCBI Taxonomy" id="6293"/>
    <lineage>
        <taxon>Eukaryota</taxon>
        <taxon>Metazoa</taxon>
        <taxon>Ecdysozoa</taxon>
        <taxon>Nematoda</taxon>
        <taxon>Chromadorea</taxon>
        <taxon>Rhabditida</taxon>
        <taxon>Spirurina</taxon>
        <taxon>Spiruromorpha</taxon>
        <taxon>Filarioidea</taxon>
        <taxon>Onchocercidae</taxon>
        <taxon>Wuchereria</taxon>
    </lineage>
</organism>
<evidence type="ECO:0000313" key="1">
    <source>
        <dbReference type="EMBL" id="VDM12299.1"/>
    </source>
</evidence>
<dbReference type="Proteomes" id="UP000270924">
    <property type="component" value="Unassembled WGS sequence"/>
</dbReference>
<evidence type="ECO:0000313" key="2">
    <source>
        <dbReference type="Proteomes" id="UP000270924"/>
    </source>
</evidence>